<proteinExistence type="predicted"/>
<feature type="domain" description="Rubredoxin-like" evidence="3">
    <location>
        <begin position="189"/>
        <end position="223"/>
    </location>
</feature>
<gene>
    <name evidence="4" type="ORF">H206_01801</name>
</gene>
<evidence type="ECO:0000313" key="5">
    <source>
        <dbReference type="Proteomes" id="UP000287853"/>
    </source>
</evidence>
<protein>
    <recommendedName>
        <fullName evidence="3">Rubredoxin-like domain-containing protein</fullName>
    </recommendedName>
</protein>
<dbReference type="EMBL" id="MTKO01000052">
    <property type="protein sequence ID" value="RWX46792.1"/>
    <property type="molecule type" value="Genomic_DNA"/>
</dbReference>
<organism evidence="4 5">
    <name type="scientific">Candidatus Electrothrix aarhusensis</name>
    <dbReference type="NCBI Taxonomy" id="1859131"/>
    <lineage>
        <taxon>Bacteria</taxon>
        <taxon>Pseudomonadati</taxon>
        <taxon>Thermodesulfobacteriota</taxon>
        <taxon>Desulfobulbia</taxon>
        <taxon>Desulfobulbales</taxon>
        <taxon>Desulfobulbaceae</taxon>
        <taxon>Candidatus Electrothrix</taxon>
    </lineage>
</organism>
<keyword evidence="2" id="KW-0479">Metal-binding</keyword>
<feature type="domain" description="Rubredoxin-like" evidence="3">
    <location>
        <begin position="21"/>
        <end position="62"/>
    </location>
</feature>
<reference evidence="4 5" key="1">
    <citation type="submission" date="2017-01" db="EMBL/GenBank/DDBJ databases">
        <title>The cable genome- insights into the physiology and evolution of filamentous bacteria capable of sulfide oxidation via long distance electron transfer.</title>
        <authorList>
            <person name="Schreiber L."/>
            <person name="Bjerg J.T."/>
            <person name="Boggild A."/>
            <person name="Van De Vossenberg J."/>
            <person name="Meysman F."/>
            <person name="Nielsen L.P."/>
            <person name="Schramm A."/>
            <person name="Kjeldsen K.U."/>
        </authorList>
    </citation>
    <scope>NUCLEOTIDE SEQUENCE [LARGE SCALE GENOMIC DNA]</scope>
    <source>
        <strain evidence="4">MCF</strain>
    </source>
</reference>
<dbReference type="Pfam" id="PF21349">
    <property type="entry name" value="RUBY_RBDX"/>
    <property type="match status" value="1"/>
</dbReference>
<dbReference type="GO" id="GO:0005506">
    <property type="term" value="F:iron ion binding"/>
    <property type="evidence" value="ECO:0007669"/>
    <property type="project" value="InterPro"/>
</dbReference>
<evidence type="ECO:0000256" key="1">
    <source>
        <dbReference type="ARBA" id="ARBA00002360"/>
    </source>
</evidence>
<evidence type="ECO:0000256" key="2">
    <source>
        <dbReference type="ARBA" id="ARBA00022723"/>
    </source>
</evidence>
<accession>A0A3S4TB08</accession>
<dbReference type="Proteomes" id="UP000287853">
    <property type="component" value="Unassembled WGS sequence"/>
</dbReference>
<keyword evidence="5" id="KW-1185">Reference proteome</keyword>
<sequence length="223" mass="25001">MRSILARLRTIRLYIKEESTVKEYICKACEKYKLAPGERPEDLPSNWKCPVCGVGLNALEELVVEPKVDPILDSNLPKDLSFGQLSALFSNLAKGCDKQGKSDEKTLFETLSDHYNRVMQKEPKSVYTKLDCLLGEELERDFYAAMKEAKTVADRGAQRALVWTKKVSYTMRSLLEDKAEMLAMIGTGKSVHVCQICGFVVVDDDAPDRCPVCGVPKFKIKAV</sequence>
<dbReference type="PROSITE" id="PS50903">
    <property type="entry name" value="RUBREDOXIN_LIKE"/>
    <property type="match status" value="2"/>
</dbReference>
<dbReference type="PROSITE" id="PS00202">
    <property type="entry name" value="RUBREDOXIN"/>
    <property type="match status" value="1"/>
</dbReference>
<dbReference type="InterPro" id="IPR018527">
    <property type="entry name" value="Rubredoxin_Fe_BS"/>
</dbReference>
<dbReference type="SUPFAM" id="SSF57802">
    <property type="entry name" value="Rubredoxin-like"/>
    <property type="match status" value="2"/>
</dbReference>
<evidence type="ECO:0000259" key="3">
    <source>
        <dbReference type="PROSITE" id="PS50903"/>
    </source>
</evidence>
<name>A0A3S4TB08_9BACT</name>
<comment type="function">
    <text evidence="1">Rubredoxin is a small nonheme, iron protein lacking acid-labile sulfide. Its single Fe, chelated to 4 Cys, functions as an electron acceptor and may also stabilize the conformation of the molecule.</text>
</comment>
<comment type="caution">
    <text evidence="4">The sequence shown here is derived from an EMBL/GenBank/DDBJ whole genome shotgun (WGS) entry which is preliminary data.</text>
</comment>
<dbReference type="AlphaFoldDB" id="A0A3S4TB08"/>
<dbReference type="InterPro" id="IPR024934">
    <property type="entry name" value="Rubredoxin-like_dom"/>
</dbReference>
<dbReference type="Gene3D" id="2.20.28.10">
    <property type="match status" value="2"/>
</dbReference>
<dbReference type="InterPro" id="IPR048574">
    <property type="entry name" value="RUBY_RBDX"/>
</dbReference>
<evidence type="ECO:0000313" key="4">
    <source>
        <dbReference type="EMBL" id="RWX46792.1"/>
    </source>
</evidence>